<evidence type="ECO:0000313" key="2">
    <source>
        <dbReference type="EMBL" id="MBB5353021.1"/>
    </source>
</evidence>
<accession>A0A840VK17</accession>
<evidence type="ECO:0000313" key="3">
    <source>
        <dbReference type="Proteomes" id="UP000557717"/>
    </source>
</evidence>
<sequence length="213" mass="23197">MKGRVMAVFVAGGVIGLATWKGLRGPATQESGVSLLKGPQAFSSADESEGGAVLRRRTPSEKRSLAIRVEEVLEDSSLSENQVAVRLLAMVGEADSDSKAREEGLRHALLLADDATWRAHALPLALEYPWESEALITLWIDDLATRSEEIQLPSLALLMEREAFRDECEMSLKVGLGEDALEDGASSAQWQRAVSHHLEKERGSRSSTSSSQR</sequence>
<proteinExistence type="predicted"/>
<protein>
    <submittedName>
        <fullName evidence="2">Uncharacterized protein</fullName>
    </submittedName>
</protein>
<dbReference type="Proteomes" id="UP000557717">
    <property type="component" value="Unassembled WGS sequence"/>
</dbReference>
<dbReference type="EMBL" id="JACHFD010000019">
    <property type="protein sequence ID" value="MBB5353021.1"/>
    <property type="molecule type" value="Genomic_DNA"/>
</dbReference>
<name>A0A840VK17_9BACT</name>
<evidence type="ECO:0000256" key="1">
    <source>
        <dbReference type="SAM" id="MobiDB-lite"/>
    </source>
</evidence>
<gene>
    <name evidence="2" type="ORF">HNR46_003274</name>
</gene>
<keyword evidence="3" id="KW-1185">Reference proteome</keyword>
<dbReference type="RefSeq" id="WP_184020530.1">
    <property type="nucleotide sequence ID" value="NZ_JACHFD010000019.1"/>
</dbReference>
<dbReference type="AlphaFoldDB" id="A0A840VK17"/>
<organism evidence="2 3">
    <name type="scientific">Haloferula luteola</name>
    <dbReference type="NCBI Taxonomy" id="595692"/>
    <lineage>
        <taxon>Bacteria</taxon>
        <taxon>Pseudomonadati</taxon>
        <taxon>Verrucomicrobiota</taxon>
        <taxon>Verrucomicrobiia</taxon>
        <taxon>Verrucomicrobiales</taxon>
        <taxon>Verrucomicrobiaceae</taxon>
        <taxon>Haloferula</taxon>
    </lineage>
</organism>
<feature type="region of interest" description="Disordered" evidence="1">
    <location>
        <begin position="187"/>
        <end position="213"/>
    </location>
</feature>
<reference evidence="2 3" key="1">
    <citation type="submission" date="2020-08" db="EMBL/GenBank/DDBJ databases">
        <title>Genomic Encyclopedia of Type Strains, Phase IV (KMG-IV): sequencing the most valuable type-strain genomes for metagenomic binning, comparative biology and taxonomic classification.</title>
        <authorList>
            <person name="Goeker M."/>
        </authorList>
    </citation>
    <scope>NUCLEOTIDE SEQUENCE [LARGE SCALE GENOMIC DNA]</scope>
    <source>
        <strain evidence="2 3">YC6886</strain>
    </source>
</reference>
<comment type="caution">
    <text evidence="2">The sequence shown here is derived from an EMBL/GenBank/DDBJ whole genome shotgun (WGS) entry which is preliminary data.</text>
</comment>